<dbReference type="InterPro" id="IPR015422">
    <property type="entry name" value="PyrdxlP-dep_Trfase_small"/>
</dbReference>
<name>A0A0A9DG64_ARUDO</name>
<organism evidence="5">
    <name type="scientific">Arundo donax</name>
    <name type="common">Giant reed</name>
    <name type="synonym">Donax arundinaceus</name>
    <dbReference type="NCBI Taxonomy" id="35708"/>
    <lineage>
        <taxon>Eukaryota</taxon>
        <taxon>Viridiplantae</taxon>
        <taxon>Streptophyta</taxon>
        <taxon>Embryophyta</taxon>
        <taxon>Tracheophyta</taxon>
        <taxon>Spermatophyta</taxon>
        <taxon>Magnoliopsida</taxon>
        <taxon>Liliopsida</taxon>
        <taxon>Poales</taxon>
        <taxon>Poaceae</taxon>
        <taxon>PACMAD clade</taxon>
        <taxon>Arundinoideae</taxon>
        <taxon>Arundineae</taxon>
        <taxon>Arundo</taxon>
    </lineage>
</organism>
<accession>A0A0A9DG64</accession>
<dbReference type="InterPro" id="IPR006948">
    <property type="entry name" value="Alliinase_C"/>
</dbReference>
<evidence type="ECO:0000256" key="1">
    <source>
        <dbReference type="ARBA" id="ARBA00001933"/>
    </source>
</evidence>
<dbReference type="SUPFAM" id="SSF53383">
    <property type="entry name" value="PLP-dependent transferases"/>
    <property type="match status" value="1"/>
</dbReference>
<evidence type="ECO:0000313" key="5">
    <source>
        <dbReference type="EMBL" id="JAD87574.1"/>
    </source>
</evidence>
<protein>
    <recommendedName>
        <fullName evidence="4">Alliinase C-terminal domain-containing protein</fullName>
    </recommendedName>
</protein>
<reference evidence="5" key="1">
    <citation type="submission" date="2014-09" db="EMBL/GenBank/DDBJ databases">
        <authorList>
            <person name="Magalhaes I.L.F."/>
            <person name="Oliveira U."/>
            <person name="Santos F.R."/>
            <person name="Vidigal T.H.D.A."/>
            <person name="Brescovit A.D."/>
            <person name="Santos A.J."/>
        </authorList>
    </citation>
    <scope>NUCLEOTIDE SEQUENCE</scope>
    <source>
        <tissue evidence="5">Shoot tissue taken approximately 20 cm above the soil surface</tissue>
    </source>
</reference>
<feature type="domain" description="Alliinase C-terminal" evidence="4">
    <location>
        <begin position="1"/>
        <end position="156"/>
    </location>
</feature>
<evidence type="ECO:0000256" key="2">
    <source>
        <dbReference type="ARBA" id="ARBA00006312"/>
    </source>
</evidence>
<dbReference type="EMBL" id="GBRH01210321">
    <property type="protein sequence ID" value="JAD87574.1"/>
    <property type="molecule type" value="Transcribed_RNA"/>
</dbReference>
<evidence type="ECO:0000259" key="4">
    <source>
        <dbReference type="Pfam" id="PF04864"/>
    </source>
</evidence>
<dbReference type="AlphaFoldDB" id="A0A0A9DG64"/>
<evidence type="ECO:0000256" key="3">
    <source>
        <dbReference type="ARBA" id="ARBA00022898"/>
    </source>
</evidence>
<dbReference type="InterPro" id="IPR015421">
    <property type="entry name" value="PyrdxlP-dep_Trfase_major"/>
</dbReference>
<dbReference type="Pfam" id="PF04864">
    <property type="entry name" value="Alliinase_C"/>
    <property type="match status" value="1"/>
</dbReference>
<dbReference type="PANTHER" id="PTHR43795">
    <property type="entry name" value="BIFUNCTIONAL ASPARTATE AMINOTRANSFERASE AND GLUTAMATE/ASPARTATE-PREPHENATE AMINOTRANSFERASE-RELATED"/>
    <property type="match status" value="1"/>
</dbReference>
<dbReference type="Gene3D" id="3.40.640.10">
    <property type="entry name" value="Type I PLP-dependent aspartate aminotransferase-like (Major domain)"/>
    <property type="match status" value="1"/>
</dbReference>
<dbReference type="InterPro" id="IPR015424">
    <property type="entry name" value="PyrdxlP-dep_Trfase"/>
</dbReference>
<dbReference type="Gene3D" id="3.90.1150.10">
    <property type="entry name" value="Aspartate Aminotransferase, domain 1"/>
    <property type="match status" value="1"/>
</dbReference>
<sequence length="177" mass="19266">MLFTVSKITGHAGTRLGWALVKDRDVARKMVYFVDRSTIGVSKDSQLRATKILGVVSDAYELPPPVGAAPRLFDFARRRMAERWRALRATVAASGAFSLQEGTSGYCNFTKQTVTACPAFKWLRCEKEGVEDCAVFLAGHKIVARGGAQFGGDARWSGSTCWTGTKCSTYLCSVSPL</sequence>
<dbReference type="PANTHER" id="PTHR43795:SF49">
    <property type="entry name" value="ALLIIN LYASE"/>
    <property type="match status" value="1"/>
</dbReference>
<dbReference type="GO" id="GO:0008483">
    <property type="term" value="F:transaminase activity"/>
    <property type="evidence" value="ECO:0007669"/>
    <property type="project" value="TreeGrafter"/>
</dbReference>
<reference evidence="5" key="2">
    <citation type="journal article" date="2015" name="Data Brief">
        <title>Shoot transcriptome of the giant reed, Arundo donax.</title>
        <authorList>
            <person name="Barrero R.A."/>
            <person name="Guerrero F.D."/>
            <person name="Moolhuijzen P."/>
            <person name="Goolsby J.A."/>
            <person name="Tidwell J."/>
            <person name="Bellgard S.E."/>
            <person name="Bellgard M.I."/>
        </authorList>
    </citation>
    <scope>NUCLEOTIDE SEQUENCE</scope>
    <source>
        <tissue evidence="5">Shoot tissue taken approximately 20 cm above the soil surface</tissue>
    </source>
</reference>
<dbReference type="GO" id="GO:0006520">
    <property type="term" value="P:amino acid metabolic process"/>
    <property type="evidence" value="ECO:0007669"/>
    <property type="project" value="TreeGrafter"/>
</dbReference>
<keyword evidence="3" id="KW-0663">Pyridoxal phosphate</keyword>
<comment type="cofactor">
    <cofactor evidence="1">
        <name>pyridoxal 5'-phosphate</name>
        <dbReference type="ChEBI" id="CHEBI:597326"/>
    </cofactor>
</comment>
<proteinExistence type="inferred from homology"/>
<comment type="similarity">
    <text evidence="2">Belongs to the alliinase family.</text>
</comment>
<dbReference type="GO" id="GO:0016846">
    <property type="term" value="F:carbon-sulfur lyase activity"/>
    <property type="evidence" value="ECO:0007669"/>
    <property type="project" value="InterPro"/>
</dbReference>
<dbReference type="InterPro" id="IPR050478">
    <property type="entry name" value="Ethylene_sulfur-biosynth"/>
</dbReference>